<gene>
    <name evidence="2" type="ORF">BRADI_1g76294v3</name>
</gene>
<dbReference type="AlphaFoldDB" id="A0A0Q3HLL6"/>
<evidence type="ECO:0008006" key="5">
    <source>
        <dbReference type="Google" id="ProtNLM"/>
    </source>
</evidence>
<evidence type="ECO:0000313" key="2">
    <source>
        <dbReference type="EMBL" id="KQK23807.1"/>
    </source>
</evidence>
<accession>A0A0Q3HLL6</accession>
<dbReference type="FunCoup" id="A0A0Q3HLL6">
    <property type="interactions" value="6"/>
</dbReference>
<keyword evidence="4" id="KW-1185">Reference proteome</keyword>
<dbReference type="InParanoid" id="A0A0Q3HLL6"/>
<dbReference type="OrthoDB" id="612953at2759"/>
<proteinExistence type="predicted"/>
<dbReference type="Gramene" id="KQK23807">
    <property type="protein sequence ID" value="KQK23807"/>
    <property type="gene ID" value="BRADI_1g76294v3"/>
</dbReference>
<sequence>MCFLVLFVLHGNPATMAEKCGYRLLPLSFCFDAMCKSECWIEGVALGAQVKEYECGGPGPKTYCICLFCQK</sequence>
<dbReference type="EMBL" id="CM000880">
    <property type="protein sequence ID" value="KQK23807.1"/>
    <property type="molecule type" value="Genomic_DNA"/>
</dbReference>
<evidence type="ECO:0000313" key="3">
    <source>
        <dbReference type="EnsemblPlants" id="KQK23807"/>
    </source>
</evidence>
<keyword evidence="1" id="KW-0732">Signal</keyword>
<dbReference type="EnsemblPlants" id="KQK23807">
    <property type="protein sequence ID" value="KQK23807"/>
    <property type="gene ID" value="BRADI_1g76294v3"/>
</dbReference>
<reference evidence="2 3" key="1">
    <citation type="journal article" date="2010" name="Nature">
        <title>Genome sequencing and analysis of the model grass Brachypodium distachyon.</title>
        <authorList>
            <consortium name="International Brachypodium Initiative"/>
        </authorList>
    </citation>
    <scope>NUCLEOTIDE SEQUENCE [LARGE SCALE GENOMIC DNA]</scope>
    <source>
        <strain evidence="2 3">Bd21</strain>
    </source>
</reference>
<protein>
    <recommendedName>
        <fullName evidence="5">Knottin scorpion toxin-like domain-containing protein</fullName>
    </recommendedName>
</protein>
<evidence type="ECO:0000313" key="4">
    <source>
        <dbReference type="Proteomes" id="UP000008810"/>
    </source>
</evidence>
<feature type="chain" id="PRO_5036297538" description="Knottin scorpion toxin-like domain-containing protein" evidence="1">
    <location>
        <begin position="18"/>
        <end position="71"/>
    </location>
</feature>
<reference evidence="3" key="3">
    <citation type="submission" date="2018-08" db="UniProtKB">
        <authorList>
            <consortium name="EnsemblPlants"/>
        </authorList>
    </citation>
    <scope>IDENTIFICATION</scope>
    <source>
        <strain evidence="3">cv. Bd21</strain>
    </source>
</reference>
<evidence type="ECO:0000256" key="1">
    <source>
        <dbReference type="SAM" id="SignalP"/>
    </source>
</evidence>
<name>A0A0Q3HLL6_BRADI</name>
<organism evidence="2">
    <name type="scientific">Brachypodium distachyon</name>
    <name type="common">Purple false brome</name>
    <name type="synonym">Trachynia distachya</name>
    <dbReference type="NCBI Taxonomy" id="15368"/>
    <lineage>
        <taxon>Eukaryota</taxon>
        <taxon>Viridiplantae</taxon>
        <taxon>Streptophyta</taxon>
        <taxon>Embryophyta</taxon>
        <taxon>Tracheophyta</taxon>
        <taxon>Spermatophyta</taxon>
        <taxon>Magnoliopsida</taxon>
        <taxon>Liliopsida</taxon>
        <taxon>Poales</taxon>
        <taxon>Poaceae</taxon>
        <taxon>BOP clade</taxon>
        <taxon>Pooideae</taxon>
        <taxon>Stipodae</taxon>
        <taxon>Brachypodieae</taxon>
        <taxon>Brachypodium</taxon>
    </lineage>
</organism>
<dbReference type="Proteomes" id="UP000008810">
    <property type="component" value="Chromosome 1"/>
</dbReference>
<reference evidence="2" key="2">
    <citation type="submission" date="2017-06" db="EMBL/GenBank/DDBJ databases">
        <title>WGS assembly of Brachypodium distachyon.</title>
        <authorList>
            <consortium name="The International Brachypodium Initiative"/>
            <person name="Lucas S."/>
            <person name="Harmon-Smith M."/>
            <person name="Lail K."/>
            <person name="Tice H."/>
            <person name="Grimwood J."/>
            <person name="Bruce D."/>
            <person name="Barry K."/>
            <person name="Shu S."/>
            <person name="Lindquist E."/>
            <person name="Wang M."/>
            <person name="Pitluck S."/>
            <person name="Vogel J.P."/>
            <person name="Garvin D.F."/>
            <person name="Mockler T.C."/>
            <person name="Schmutz J."/>
            <person name="Rokhsar D."/>
            <person name="Bevan M.W."/>
        </authorList>
    </citation>
    <scope>NUCLEOTIDE SEQUENCE</scope>
    <source>
        <strain evidence="2">Bd21</strain>
    </source>
</reference>
<feature type="signal peptide" evidence="1">
    <location>
        <begin position="1"/>
        <end position="17"/>
    </location>
</feature>